<dbReference type="InterPro" id="IPR006145">
    <property type="entry name" value="PsdUridine_synth_RsuA/RluA"/>
</dbReference>
<dbReference type="GO" id="GO:0003723">
    <property type="term" value="F:RNA binding"/>
    <property type="evidence" value="ECO:0007669"/>
    <property type="project" value="UniProtKB-KW"/>
</dbReference>
<comment type="similarity">
    <text evidence="2 6">Belongs to the pseudouridine synthase RluA family.</text>
</comment>
<dbReference type="Proteomes" id="UP000434036">
    <property type="component" value="Unassembled WGS sequence"/>
</dbReference>
<dbReference type="GO" id="GO:0120159">
    <property type="term" value="F:rRNA pseudouridine synthase activity"/>
    <property type="evidence" value="ECO:0007669"/>
    <property type="project" value="UniProtKB-ARBA"/>
</dbReference>
<feature type="active site" evidence="4">
    <location>
        <position position="145"/>
    </location>
</feature>
<dbReference type="GO" id="GO:0000455">
    <property type="term" value="P:enzyme-directed rRNA pseudouridine synthesis"/>
    <property type="evidence" value="ECO:0007669"/>
    <property type="project" value="UniProtKB-ARBA"/>
</dbReference>
<dbReference type="InterPro" id="IPR050188">
    <property type="entry name" value="RluA_PseudoU_synthase"/>
</dbReference>
<dbReference type="InterPro" id="IPR036986">
    <property type="entry name" value="S4_RNA-bd_sf"/>
</dbReference>
<dbReference type="SUPFAM" id="SSF55174">
    <property type="entry name" value="Alpha-L RNA-binding motif"/>
    <property type="match status" value="1"/>
</dbReference>
<dbReference type="PANTHER" id="PTHR21600">
    <property type="entry name" value="MITOCHONDRIAL RNA PSEUDOURIDINE SYNTHASE"/>
    <property type="match status" value="1"/>
</dbReference>
<comment type="catalytic activity">
    <reaction evidence="1 6">
        <text>a uridine in RNA = a pseudouridine in RNA</text>
        <dbReference type="Rhea" id="RHEA:48348"/>
        <dbReference type="Rhea" id="RHEA-COMP:12068"/>
        <dbReference type="Rhea" id="RHEA-COMP:12069"/>
        <dbReference type="ChEBI" id="CHEBI:65314"/>
        <dbReference type="ChEBI" id="CHEBI:65315"/>
    </reaction>
</comment>
<dbReference type="Pfam" id="PF00849">
    <property type="entry name" value="PseudoU_synth_2"/>
    <property type="match status" value="1"/>
</dbReference>
<keyword evidence="3 6" id="KW-0413">Isomerase</keyword>
<dbReference type="InterPro" id="IPR020103">
    <property type="entry name" value="PsdUridine_synth_cat_dom_sf"/>
</dbReference>
<dbReference type="NCBIfam" id="TIGR00005">
    <property type="entry name" value="rluA_subfam"/>
    <property type="match status" value="1"/>
</dbReference>
<proteinExistence type="inferred from homology"/>
<accession>A0A6N8U546</accession>
<dbReference type="Pfam" id="PF01479">
    <property type="entry name" value="S4"/>
    <property type="match status" value="1"/>
</dbReference>
<dbReference type="RefSeq" id="WP_160624776.1">
    <property type="nucleotide sequence ID" value="NZ_WUUQ01000002.1"/>
</dbReference>
<keyword evidence="5" id="KW-0694">RNA-binding</keyword>
<reference evidence="9 10" key="2">
    <citation type="submission" date="2020-01" db="EMBL/GenBank/DDBJ databases">
        <title>Clostridiaceae sp. nov. isolated from the gut of human by culturomics.</title>
        <authorList>
            <person name="Chang Y."/>
        </authorList>
    </citation>
    <scope>NUCLEOTIDE SEQUENCE [LARGE SCALE GENOMIC DNA]</scope>
    <source>
        <strain evidence="9 10">DONG20-135</strain>
    </source>
</reference>
<dbReference type="InterPro" id="IPR002942">
    <property type="entry name" value="S4_RNA-bd"/>
</dbReference>
<evidence type="ECO:0000256" key="1">
    <source>
        <dbReference type="ARBA" id="ARBA00000073"/>
    </source>
</evidence>
<keyword evidence="10" id="KW-1185">Reference proteome</keyword>
<dbReference type="PANTHER" id="PTHR21600:SF83">
    <property type="entry name" value="PSEUDOURIDYLATE SYNTHASE RPUSD4, MITOCHONDRIAL"/>
    <property type="match status" value="1"/>
</dbReference>
<protein>
    <recommendedName>
        <fullName evidence="6">Pseudouridine synthase</fullName>
        <ecNumber evidence="6">5.4.99.-</ecNumber>
    </recommendedName>
</protein>
<dbReference type="Gene3D" id="3.30.2350.10">
    <property type="entry name" value="Pseudouridine synthase"/>
    <property type="match status" value="1"/>
</dbReference>
<evidence type="ECO:0000256" key="3">
    <source>
        <dbReference type="ARBA" id="ARBA00023235"/>
    </source>
</evidence>
<dbReference type="EC" id="5.4.99.-" evidence="6"/>
<comment type="function">
    <text evidence="6">Responsible for synthesis of pseudouridine from uracil.</text>
</comment>
<name>A0A6N8U546_9FIRM</name>
<gene>
    <name evidence="9" type="ORF">GSF08_05120</name>
</gene>
<feature type="domain" description="RNA-binding S4" evidence="8">
    <location>
        <begin position="13"/>
        <end position="59"/>
    </location>
</feature>
<evidence type="ECO:0000256" key="5">
    <source>
        <dbReference type="PROSITE-ProRule" id="PRU00182"/>
    </source>
</evidence>
<dbReference type="EMBL" id="WUUQ01000002">
    <property type="protein sequence ID" value="MXQ73316.1"/>
    <property type="molecule type" value="Genomic_DNA"/>
</dbReference>
<evidence type="ECO:0000256" key="6">
    <source>
        <dbReference type="RuleBase" id="RU362028"/>
    </source>
</evidence>
<dbReference type="PROSITE" id="PS50889">
    <property type="entry name" value="S4"/>
    <property type="match status" value="1"/>
</dbReference>
<dbReference type="InterPro" id="IPR006224">
    <property type="entry name" value="PsdUridine_synth_RluA-like_CS"/>
</dbReference>
<dbReference type="CDD" id="cd02869">
    <property type="entry name" value="PseudoU_synth_RluA_like"/>
    <property type="match status" value="1"/>
</dbReference>
<dbReference type="InterPro" id="IPR006225">
    <property type="entry name" value="PsdUridine_synth_RluC/D"/>
</dbReference>
<dbReference type="Gene3D" id="3.10.290.10">
    <property type="entry name" value="RNA-binding S4 domain"/>
    <property type="match status" value="1"/>
</dbReference>
<dbReference type="CDD" id="cd00165">
    <property type="entry name" value="S4"/>
    <property type="match status" value="1"/>
</dbReference>
<evidence type="ECO:0000259" key="7">
    <source>
        <dbReference type="Pfam" id="PF00849"/>
    </source>
</evidence>
<feature type="domain" description="Pseudouridine synthase RsuA/RluA-like" evidence="7">
    <location>
        <begin position="91"/>
        <end position="251"/>
    </location>
</feature>
<comment type="caution">
    <text evidence="9">The sequence shown here is derived from an EMBL/GenBank/DDBJ whole genome shotgun (WGS) entry which is preliminary data.</text>
</comment>
<dbReference type="PROSITE" id="PS01129">
    <property type="entry name" value="PSI_RLU"/>
    <property type="match status" value="1"/>
</dbReference>
<dbReference type="SUPFAM" id="SSF55120">
    <property type="entry name" value="Pseudouridine synthase"/>
    <property type="match status" value="1"/>
</dbReference>
<reference evidence="9 10" key="1">
    <citation type="submission" date="2019-12" db="EMBL/GenBank/DDBJ databases">
        <authorList>
            <person name="Yang R."/>
        </authorList>
    </citation>
    <scope>NUCLEOTIDE SEQUENCE [LARGE SCALE GENOMIC DNA]</scope>
    <source>
        <strain evidence="9 10">DONG20-135</strain>
    </source>
</reference>
<dbReference type="AlphaFoldDB" id="A0A6N8U546"/>
<organism evidence="9 10">
    <name type="scientific">Copranaerobaculum intestinale</name>
    <dbReference type="NCBI Taxonomy" id="2692629"/>
    <lineage>
        <taxon>Bacteria</taxon>
        <taxon>Bacillati</taxon>
        <taxon>Bacillota</taxon>
        <taxon>Erysipelotrichia</taxon>
        <taxon>Erysipelotrichales</taxon>
        <taxon>Erysipelotrichaceae</taxon>
        <taxon>Copranaerobaculum</taxon>
    </lineage>
</organism>
<evidence type="ECO:0000313" key="9">
    <source>
        <dbReference type="EMBL" id="MXQ73316.1"/>
    </source>
</evidence>
<evidence type="ECO:0000313" key="10">
    <source>
        <dbReference type="Proteomes" id="UP000434036"/>
    </source>
</evidence>
<evidence type="ECO:0000259" key="8">
    <source>
        <dbReference type="Pfam" id="PF01479"/>
    </source>
</evidence>
<sequence>MRELTVNENDAGQRVDKFIKKTLKQLPQNLMYKYIRSKKIKVNRKRCTIDQKLKAGDVLQCYIPEEFFDQPIDYRFLKASRDLKVVYEDEHVLIVDKPAGLLVHSDQPDDHDTLIDRIQAYLYDQQIYQPAQEHSFAPALVNRIDRNTSGLVLAAKDAASLRELNQLMKDRNIDKRYLCIVEGVLSKEQDALCMYHQKQDDNHAEISMTPKDGYKEVRMDYRILDTADAYSLVEVQLHTGKSHQIRACFSALNHPLMGDVKYGAKPTAWKYQALCAYSLTFHPDESLKQLTGLGEKTVCLKANPISSYFYQRVKK</sequence>
<evidence type="ECO:0000256" key="2">
    <source>
        <dbReference type="ARBA" id="ARBA00010876"/>
    </source>
</evidence>
<evidence type="ECO:0000256" key="4">
    <source>
        <dbReference type="PIRSR" id="PIRSR606225-1"/>
    </source>
</evidence>